<dbReference type="GO" id="GO:0006355">
    <property type="term" value="P:regulation of DNA-templated transcription"/>
    <property type="evidence" value="ECO:0007669"/>
    <property type="project" value="InterPro"/>
</dbReference>
<dbReference type="CDD" id="cd06170">
    <property type="entry name" value="LuxR_C_like"/>
    <property type="match status" value="1"/>
</dbReference>
<dbReference type="AlphaFoldDB" id="A0A060DMJ0"/>
<evidence type="ECO:0000256" key="5">
    <source>
        <dbReference type="ARBA" id="ARBA00023163"/>
    </source>
</evidence>
<keyword evidence="5" id="KW-0804">Transcription</keyword>
<proteinExistence type="predicted"/>
<dbReference type="InterPro" id="IPR036388">
    <property type="entry name" value="WH-like_DNA-bd_sf"/>
</dbReference>
<dbReference type="Pfam" id="PF00072">
    <property type="entry name" value="Response_reg"/>
    <property type="match status" value="1"/>
</dbReference>
<dbReference type="GO" id="GO:0000160">
    <property type="term" value="P:phosphorelay signal transduction system"/>
    <property type="evidence" value="ECO:0007669"/>
    <property type="project" value="UniProtKB-KW"/>
</dbReference>
<dbReference type="InterPro" id="IPR000792">
    <property type="entry name" value="Tscrpt_reg_LuxR_C"/>
</dbReference>
<dbReference type="EMBL" id="POWG01000017">
    <property type="protein sequence ID" value="PNQ97733.1"/>
    <property type="molecule type" value="Genomic_DNA"/>
</dbReference>
<dbReference type="SMART" id="SM00448">
    <property type="entry name" value="REC"/>
    <property type="match status" value="1"/>
</dbReference>
<accession>A0A2K1FYW4</accession>
<evidence type="ECO:0000256" key="2">
    <source>
        <dbReference type="ARBA" id="ARBA00023012"/>
    </source>
</evidence>
<dbReference type="Gene3D" id="3.40.50.2300">
    <property type="match status" value="1"/>
</dbReference>
<geneLocation type="plasmid" evidence="10">
    <name>p9unnamed</name>
</geneLocation>
<dbReference type="KEGG" id="abq:ABAZ39_24955"/>
<dbReference type="EMBL" id="CP007795">
    <property type="protein sequence ID" value="AIB15146.1"/>
    <property type="molecule type" value="Genomic_DNA"/>
</dbReference>
<dbReference type="Gene3D" id="1.10.10.10">
    <property type="entry name" value="Winged helix-like DNA-binding domain superfamily/Winged helix DNA-binding domain"/>
    <property type="match status" value="1"/>
</dbReference>
<dbReference type="InterPro" id="IPR011006">
    <property type="entry name" value="CheY-like_superfamily"/>
</dbReference>
<dbReference type="OrthoDB" id="9782655at2"/>
<dbReference type="GO" id="GO:0003677">
    <property type="term" value="F:DNA binding"/>
    <property type="evidence" value="ECO:0007669"/>
    <property type="project" value="UniProtKB-KW"/>
</dbReference>
<dbReference type="SMART" id="SM00421">
    <property type="entry name" value="HTH_LUXR"/>
    <property type="match status" value="1"/>
</dbReference>
<dbReference type="PROSITE" id="PS50043">
    <property type="entry name" value="HTH_LUXR_2"/>
    <property type="match status" value="1"/>
</dbReference>
<keyword evidence="4 10" id="KW-0238">DNA-binding</keyword>
<sequence>MTQTDKTSTGEPTVFIIDDDEAVRDALSVLVEVAGLSVRTFVNALEFLHRYSPEQPGCVVADLRMPFMDGLELQEELSRRGCGLPVIIITAHGEVSSAVTAFRGGAVDFLEKPFDDGVFLRRIHEALQRDAHQRRDRSAAESALAKLALLSPRERDVAALMVEGCANKAIAIRLGIGVRTVETHRANILSKLDIRTVPELMRLWMHIP</sequence>
<dbReference type="InterPro" id="IPR016032">
    <property type="entry name" value="Sig_transdc_resp-reg_C-effctor"/>
</dbReference>
<gene>
    <name evidence="9" type="ORF">ABAZ39_24955</name>
    <name evidence="10" type="ORF">C1S70_16885</name>
</gene>
<keyword evidence="9" id="KW-0614">Plasmid</keyword>
<keyword evidence="2" id="KW-0902">Two-component regulatory system</keyword>
<evidence type="ECO:0000313" key="9">
    <source>
        <dbReference type="EMBL" id="AIB15146.1"/>
    </source>
</evidence>
<evidence type="ECO:0000259" key="7">
    <source>
        <dbReference type="PROSITE" id="PS50043"/>
    </source>
</evidence>
<dbReference type="PANTHER" id="PTHR44688:SF16">
    <property type="entry name" value="DNA-BINDING TRANSCRIPTIONAL ACTIVATOR DEVR_DOSR"/>
    <property type="match status" value="1"/>
</dbReference>
<evidence type="ECO:0000256" key="3">
    <source>
        <dbReference type="ARBA" id="ARBA00023015"/>
    </source>
</evidence>
<organism evidence="9 11">
    <name type="scientific">Azospirillum argentinense</name>
    <dbReference type="NCBI Taxonomy" id="2970906"/>
    <lineage>
        <taxon>Bacteria</taxon>
        <taxon>Pseudomonadati</taxon>
        <taxon>Pseudomonadota</taxon>
        <taxon>Alphaproteobacteria</taxon>
        <taxon>Rhodospirillales</taxon>
        <taxon>Azospirillaceae</taxon>
        <taxon>Azospirillum</taxon>
    </lineage>
</organism>
<reference evidence="9 11" key="1">
    <citation type="journal article" date="2014" name="Genome Announc.">
        <title>Complete Genome Sequence of the Model Rhizosphere Strain Azospirillum brasilense Az39, Successfully Applied in Agriculture.</title>
        <authorList>
            <person name="Rivera D."/>
            <person name="Revale S."/>
            <person name="Molina R."/>
            <person name="Gualpa J."/>
            <person name="Puente M."/>
            <person name="Maroniche G."/>
            <person name="Paris G."/>
            <person name="Baker D."/>
            <person name="Clavijo B."/>
            <person name="McLay K."/>
            <person name="Spaepen S."/>
            <person name="Perticari A."/>
            <person name="Vazquez M."/>
            <person name="Wisniewski-Dye F."/>
            <person name="Watkins C."/>
            <person name="Martinez-Abarca F."/>
            <person name="Vanderleyden J."/>
            <person name="Cassan F."/>
        </authorList>
    </citation>
    <scope>NUCLEOTIDE SEQUENCE [LARGE SCALE GENOMIC DNA]</scope>
    <source>
        <strain evidence="9 11">Az39</strain>
        <plasmid evidence="9">AbAZ39_p2</plasmid>
    </source>
</reference>
<evidence type="ECO:0000313" key="11">
    <source>
        <dbReference type="Proteomes" id="UP000027186"/>
    </source>
</evidence>
<evidence type="ECO:0000313" key="12">
    <source>
        <dbReference type="Proteomes" id="UP000236268"/>
    </source>
</evidence>
<evidence type="ECO:0000256" key="1">
    <source>
        <dbReference type="ARBA" id="ARBA00022553"/>
    </source>
</evidence>
<dbReference type="Pfam" id="PF00196">
    <property type="entry name" value="GerE"/>
    <property type="match status" value="1"/>
</dbReference>
<name>A0A060DMJ0_9PROT</name>
<keyword evidence="1 6" id="KW-0597">Phosphoprotein</keyword>
<dbReference type="PRINTS" id="PR00038">
    <property type="entry name" value="HTHLUXR"/>
</dbReference>
<keyword evidence="3" id="KW-0805">Transcription regulation</keyword>
<feature type="modified residue" description="4-aspartylphosphate" evidence="6">
    <location>
        <position position="62"/>
    </location>
</feature>
<dbReference type="PANTHER" id="PTHR44688">
    <property type="entry name" value="DNA-BINDING TRANSCRIPTIONAL ACTIVATOR DEVR_DOSR"/>
    <property type="match status" value="1"/>
</dbReference>
<dbReference type="Proteomes" id="UP000236268">
    <property type="component" value="Unassembled WGS sequence"/>
</dbReference>
<accession>A0A060DMJ0</accession>
<feature type="domain" description="Response regulatory" evidence="8">
    <location>
        <begin position="13"/>
        <end position="127"/>
    </location>
</feature>
<dbReference type="PROSITE" id="PS50110">
    <property type="entry name" value="RESPONSE_REGULATORY"/>
    <property type="match status" value="1"/>
</dbReference>
<evidence type="ECO:0000259" key="8">
    <source>
        <dbReference type="PROSITE" id="PS50110"/>
    </source>
</evidence>
<dbReference type="SUPFAM" id="SSF52172">
    <property type="entry name" value="CheY-like"/>
    <property type="match status" value="1"/>
</dbReference>
<evidence type="ECO:0000256" key="4">
    <source>
        <dbReference type="ARBA" id="ARBA00023125"/>
    </source>
</evidence>
<dbReference type="SUPFAM" id="SSF46894">
    <property type="entry name" value="C-terminal effector domain of the bipartite response regulators"/>
    <property type="match status" value="1"/>
</dbReference>
<protein>
    <submittedName>
        <fullName evidence="10">DNA-binding response regulator</fullName>
    </submittedName>
    <submittedName>
        <fullName evidence="9">LuxR family transcriptional regulator</fullName>
    </submittedName>
</protein>
<dbReference type="FunFam" id="3.40.50.2300:FF:000018">
    <property type="entry name" value="DNA-binding transcriptional regulator NtrC"/>
    <property type="match status" value="1"/>
</dbReference>
<dbReference type="RefSeq" id="WP_040136508.1">
    <property type="nucleotide sequence ID" value="NZ_CP007795.1"/>
</dbReference>
<geneLocation type="plasmid" evidence="9 11">
    <name>AbAZ39_p2</name>
</geneLocation>
<reference evidence="10 12" key="2">
    <citation type="submission" date="2018-01" db="EMBL/GenBank/DDBJ databases">
        <title>Whole genome sequence of Azospirillum brasilense REC3 isolated from strawberry roots.</title>
        <authorList>
            <person name="Fontana C.A."/>
            <person name="Salazar S.M."/>
            <person name="Bassi D."/>
            <person name="Puglisi E."/>
            <person name="Lovaisa N.C."/>
            <person name="Toffoli L.M."/>
            <person name="Pedraza R."/>
            <person name="Cocconcelli P.S."/>
        </authorList>
    </citation>
    <scope>NUCLEOTIDE SEQUENCE [LARGE SCALE GENOMIC DNA]</scope>
    <source>
        <strain evidence="10 12">REC3</strain>
        <plasmid evidence="10">p9unnamed</plasmid>
    </source>
</reference>
<dbReference type="PROSITE" id="PS00622">
    <property type="entry name" value="HTH_LUXR_1"/>
    <property type="match status" value="1"/>
</dbReference>
<evidence type="ECO:0000313" key="10">
    <source>
        <dbReference type="EMBL" id="PNQ97733.1"/>
    </source>
</evidence>
<evidence type="ECO:0000256" key="6">
    <source>
        <dbReference type="PROSITE-ProRule" id="PRU00169"/>
    </source>
</evidence>
<dbReference type="CDD" id="cd17537">
    <property type="entry name" value="REC_FixJ"/>
    <property type="match status" value="1"/>
</dbReference>
<dbReference type="Proteomes" id="UP000027186">
    <property type="component" value="Plasmid AbAZ39_p2"/>
</dbReference>
<dbReference type="InterPro" id="IPR001789">
    <property type="entry name" value="Sig_transdc_resp-reg_receiver"/>
</dbReference>
<feature type="domain" description="HTH luxR-type" evidence="7">
    <location>
        <begin position="143"/>
        <end position="208"/>
    </location>
</feature>